<keyword evidence="4" id="KW-1185">Reference proteome</keyword>
<sequence length="333" mass="38156">MRYSISLLALMSFVFYGCEREINLEHLRPDPKLVLNCLALQGDTLSVELSRTWFYTEDIPDVYVSGADVELYVNDVFRERLTETKNEGGYPVDETIRYKSFSYLPATGDRIRIVASKEGFKTAEAVTEIPRPCAVSDCRLIQETVRDTSVWNETIIYVSQTNKMQFTLRDEPGEENYYLLYIRQGNVYGGDEDTTYRWSSFFPDYGSEPLFAVQSSAFDQILGYDGVGGYNGLAFSDELFAGKSYQFNIPWNKSYSYTENVVNHPYRYRCYVYSISRSYYNYMKSLNDLYESGFTGDLAEIGFAEPIRIYSNVEGGTGILGGGYLYSQEFEGE</sequence>
<evidence type="ECO:0000313" key="2">
    <source>
        <dbReference type="EMBL" id="RDU48739.1"/>
    </source>
</evidence>
<dbReference type="Proteomes" id="UP000256321">
    <property type="component" value="Unassembled WGS sequence"/>
</dbReference>
<dbReference type="InterPro" id="IPR025345">
    <property type="entry name" value="DUF4249"/>
</dbReference>
<dbReference type="Pfam" id="PF14054">
    <property type="entry name" value="DUF4249"/>
    <property type="match status" value="1"/>
</dbReference>
<name>A0A3D8HCM6_9BACT</name>
<dbReference type="EMBL" id="JACRTI010000031">
    <property type="protein sequence ID" value="MBC8602570.1"/>
    <property type="molecule type" value="Genomic_DNA"/>
</dbReference>
<dbReference type="Proteomes" id="UP000629596">
    <property type="component" value="Unassembled WGS sequence"/>
</dbReference>
<dbReference type="PROSITE" id="PS51257">
    <property type="entry name" value="PROKAR_LIPOPROTEIN"/>
    <property type="match status" value="1"/>
</dbReference>
<comment type="caution">
    <text evidence="2">The sequence shown here is derived from an EMBL/GenBank/DDBJ whole genome shotgun (WGS) entry which is preliminary data.</text>
</comment>
<dbReference type="AlphaFoldDB" id="A0A3D8HCM6"/>
<organism evidence="2 3">
    <name type="scientific">Parabacteroides acidifaciens</name>
    <dbReference type="NCBI Taxonomy" id="2290935"/>
    <lineage>
        <taxon>Bacteria</taxon>
        <taxon>Pseudomonadati</taxon>
        <taxon>Bacteroidota</taxon>
        <taxon>Bacteroidia</taxon>
        <taxon>Bacteroidales</taxon>
        <taxon>Tannerellaceae</taxon>
        <taxon>Parabacteroides</taxon>
    </lineage>
</organism>
<proteinExistence type="predicted"/>
<accession>A0A3D8HCM6</accession>
<gene>
    <name evidence="2" type="ORF">DWU89_13025</name>
    <name evidence="1" type="ORF">H8784_12700</name>
</gene>
<evidence type="ECO:0000313" key="1">
    <source>
        <dbReference type="EMBL" id="MBC8602570.1"/>
    </source>
</evidence>
<evidence type="ECO:0000313" key="3">
    <source>
        <dbReference type="Proteomes" id="UP000256321"/>
    </source>
</evidence>
<reference evidence="2 3" key="1">
    <citation type="submission" date="2018-07" db="EMBL/GenBank/DDBJ databases">
        <title>Parabacteroides acidifaciens nov. sp., isolated from human feces.</title>
        <authorList>
            <person name="Wang Y.J."/>
        </authorList>
    </citation>
    <scope>NUCLEOTIDE SEQUENCE [LARGE SCALE GENOMIC DNA]</scope>
    <source>
        <strain evidence="2 3">426-9</strain>
    </source>
</reference>
<dbReference type="EMBL" id="QREV01000031">
    <property type="protein sequence ID" value="RDU48739.1"/>
    <property type="molecule type" value="Genomic_DNA"/>
</dbReference>
<protein>
    <submittedName>
        <fullName evidence="2">DUF4249 domain-containing protein</fullName>
    </submittedName>
</protein>
<reference evidence="1 4" key="2">
    <citation type="submission" date="2020-08" db="EMBL/GenBank/DDBJ databases">
        <title>Genome public.</title>
        <authorList>
            <person name="Liu C."/>
            <person name="Sun Q."/>
        </authorList>
    </citation>
    <scope>NUCLEOTIDE SEQUENCE [LARGE SCALE GENOMIC DNA]</scope>
    <source>
        <strain evidence="1 4">426_9</strain>
    </source>
</reference>
<evidence type="ECO:0000313" key="4">
    <source>
        <dbReference type="Proteomes" id="UP000629596"/>
    </source>
</evidence>